<name>A0A699ULW5_TANCI</name>
<feature type="non-terminal residue" evidence="1">
    <location>
        <position position="79"/>
    </location>
</feature>
<reference evidence="1" key="1">
    <citation type="journal article" date="2019" name="Sci. Rep.">
        <title>Draft genome of Tanacetum cinerariifolium, the natural source of mosquito coil.</title>
        <authorList>
            <person name="Yamashiro T."/>
            <person name="Shiraishi A."/>
            <person name="Satake H."/>
            <person name="Nakayama K."/>
        </authorList>
    </citation>
    <scope>NUCLEOTIDE SEQUENCE</scope>
</reference>
<sequence length="79" mass="8697">MNSAFVRRDAAHSTEAVDEDSLDPFLLDNLEQLVPQLVNQAGCRGIPDDVQGSAALHGVKVDTERVGLDPQPLWRFEKP</sequence>
<organism evidence="1">
    <name type="scientific">Tanacetum cinerariifolium</name>
    <name type="common">Dalmatian daisy</name>
    <name type="synonym">Chrysanthemum cinerariifolium</name>
    <dbReference type="NCBI Taxonomy" id="118510"/>
    <lineage>
        <taxon>Eukaryota</taxon>
        <taxon>Viridiplantae</taxon>
        <taxon>Streptophyta</taxon>
        <taxon>Embryophyta</taxon>
        <taxon>Tracheophyta</taxon>
        <taxon>Spermatophyta</taxon>
        <taxon>Magnoliopsida</taxon>
        <taxon>eudicotyledons</taxon>
        <taxon>Gunneridae</taxon>
        <taxon>Pentapetalae</taxon>
        <taxon>asterids</taxon>
        <taxon>campanulids</taxon>
        <taxon>Asterales</taxon>
        <taxon>Asteraceae</taxon>
        <taxon>Asteroideae</taxon>
        <taxon>Anthemideae</taxon>
        <taxon>Anthemidinae</taxon>
        <taxon>Tanacetum</taxon>
    </lineage>
</organism>
<proteinExistence type="predicted"/>
<protein>
    <submittedName>
        <fullName evidence="1">Uncharacterized protein</fullName>
    </submittedName>
</protein>
<accession>A0A699ULW5</accession>
<evidence type="ECO:0000313" key="1">
    <source>
        <dbReference type="EMBL" id="GFD22326.1"/>
    </source>
</evidence>
<comment type="caution">
    <text evidence="1">The sequence shown here is derived from an EMBL/GenBank/DDBJ whole genome shotgun (WGS) entry which is preliminary data.</text>
</comment>
<dbReference type="AlphaFoldDB" id="A0A699ULW5"/>
<dbReference type="EMBL" id="BKCJ011336324">
    <property type="protein sequence ID" value="GFD22326.1"/>
    <property type="molecule type" value="Genomic_DNA"/>
</dbReference>
<gene>
    <name evidence="1" type="ORF">Tci_894295</name>
</gene>